<dbReference type="SUPFAM" id="SSF58104">
    <property type="entry name" value="Methyl-accepting chemotaxis protein (MCP) signaling domain"/>
    <property type="match status" value="1"/>
</dbReference>
<dbReference type="InterPro" id="IPR004090">
    <property type="entry name" value="Chemotax_Me-accpt_rcpt"/>
</dbReference>
<keyword evidence="2" id="KW-1003">Cell membrane</keyword>
<protein>
    <submittedName>
        <fullName evidence="13">Chemotaxis protein</fullName>
    </submittedName>
</protein>
<dbReference type="AlphaFoldDB" id="A0A0F4PSQ9"/>
<dbReference type="PROSITE" id="PS50192">
    <property type="entry name" value="T_SNARE"/>
    <property type="match status" value="1"/>
</dbReference>
<dbReference type="Pfam" id="PF00015">
    <property type="entry name" value="MCPsignal"/>
    <property type="match status" value="1"/>
</dbReference>
<dbReference type="GO" id="GO:0007165">
    <property type="term" value="P:signal transduction"/>
    <property type="evidence" value="ECO:0007669"/>
    <property type="project" value="UniProtKB-KW"/>
</dbReference>
<evidence type="ECO:0000256" key="6">
    <source>
        <dbReference type="ARBA" id="ARBA00023224"/>
    </source>
</evidence>
<evidence type="ECO:0000256" key="7">
    <source>
        <dbReference type="ARBA" id="ARBA00029447"/>
    </source>
</evidence>
<accession>A0A0F4PSQ9</accession>
<gene>
    <name evidence="13" type="ORF">TW72_00750</name>
</gene>
<name>A0A0F4PSQ9_9GAMM</name>
<dbReference type="SMART" id="SM00304">
    <property type="entry name" value="HAMP"/>
    <property type="match status" value="1"/>
</dbReference>
<dbReference type="Pfam" id="PF12729">
    <property type="entry name" value="4HB_MCP_1"/>
    <property type="match status" value="1"/>
</dbReference>
<evidence type="ECO:0000313" key="13">
    <source>
        <dbReference type="EMBL" id="KJZ02236.1"/>
    </source>
</evidence>
<proteinExistence type="inferred from homology"/>
<dbReference type="GO" id="GO:0006935">
    <property type="term" value="P:chemotaxis"/>
    <property type="evidence" value="ECO:0007669"/>
    <property type="project" value="InterPro"/>
</dbReference>
<dbReference type="GO" id="GO:0004888">
    <property type="term" value="F:transmembrane signaling receptor activity"/>
    <property type="evidence" value="ECO:0007669"/>
    <property type="project" value="InterPro"/>
</dbReference>
<dbReference type="PROSITE" id="PS50111">
    <property type="entry name" value="CHEMOTAXIS_TRANSDUC_2"/>
    <property type="match status" value="1"/>
</dbReference>
<dbReference type="InterPro" id="IPR024478">
    <property type="entry name" value="HlyB_4HB_MCP"/>
</dbReference>
<dbReference type="SMART" id="SM00283">
    <property type="entry name" value="MA"/>
    <property type="match status" value="1"/>
</dbReference>
<keyword evidence="3 9" id="KW-0812">Transmembrane</keyword>
<evidence type="ECO:0000313" key="14">
    <source>
        <dbReference type="Proteomes" id="UP000033664"/>
    </source>
</evidence>
<evidence type="ECO:0000259" key="11">
    <source>
        <dbReference type="PROSITE" id="PS50192"/>
    </source>
</evidence>
<keyword evidence="6 8" id="KW-0807">Transducer</keyword>
<evidence type="ECO:0000256" key="2">
    <source>
        <dbReference type="ARBA" id="ARBA00022519"/>
    </source>
</evidence>
<organism evidence="13 14">
    <name type="scientific">Pseudoalteromonas ruthenica</name>
    <dbReference type="NCBI Taxonomy" id="151081"/>
    <lineage>
        <taxon>Bacteria</taxon>
        <taxon>Pseudomonadati</taxon>
        <taxon>Pseudomonadota</taxon>
        <taxon>Gammaproteobacteria</taxon>
        <taxon>Alteromonadales</taxon>
        <taxon>Pseudoalteromonadaceae</taxon>
        <taxon>Pseudoalteromonas</taxon>
    </lineage>
</organism>
<keyword evidence="5 9" id="KW-0472">Membrane</keyword>
<dbReference type="PRINTS" id="PR00260">
    <property type="entry name" value="CHEMTRNSDUCR"/>
</dbReference>
<dbReference type="EMBL" id="JXXZ01000001">
    <property type="protein sequence ID" value="KJZ02236.1"/>
    <property type="molecule type" value="Genomic_DNA"/>
</dbReference>
<dbReference type="GO" id="GO:0005886">
    <property type="term" value="C:plasma membrane"/>
    <property type="evidence" value="ECO:0007669"/>
    <property type="project" value="UniProtKB-SubCell"/>
</dbReference>
<keyword evidence="2" id="KW-0997">Cell inner membrane</keyword>
<comment type="caution">
    <text evidence="13">The sequence shown here is derived from an EMBL/GenBank/DDBJ whole genome shotgun (WGS) entry which is preliminary data.</text>
</comment>
<dbReference type="CDD" id="cd06225">
    <property type="entry name" value="HAMP"/>
    <property type="match status" value="1"/>
</dbReference>
<evidence type="ECO:0000256" key="5">
    <source>
        <dbReference type="ARBA" id="ARBA00023136"/>
    </source>
</evidence>
<dbReference type="InterPro" id="IPR003660">
    <property type="entry name" value="HAMP_dom"/>
</dbReference>
<dbReference type="PROSITE" id="PS50885">
    <property type="entry name" value="HAMP"/>
    <property type="match status" value="1"/>
</dbReference>
<keyword evidence="4 9" id="KW-1133">Transmembrane helix</keyword>
<feature type="transmembrane region" description="Helical" evidence="9">
    <location>
        <begin position="190"/>
        <end position="210"/>
    </location>
</feature>
<dbReference type="FunFam" id="1.10.287.950:FF:000001">
    <property type="entry name" value="Methyl-accepting chemotaxis sensory transducer"/>
    <property type="match status" value="1"/>
</dbReference>
<dbReference type="InterPro" id="IPR004089">
    <property type="entry name" value="MCPsignal_dom"/>
</dbReference>
<dbReference type="PATRIC" id="fig|151081.8.peg.1332"/>
<feature type="domain" description="T-SNARE coiled-coil homology" evidence="11">
    <location>
        <begin position="456"/>
        <end position="518"/>
    </location>
</feature>
<sequence length="541" mass="58704">MLNTMSVKMRLIILSIIPIVLLIISATLSMSQLNTIGEGVDSIYKDRVVPLKQIKVVSDNYAVNIVDLLHKYRAGVIDKSQVISLIEQAKATAQQHWQDYLQTKLTTEEQRLTEDVDEHLAPVAEKIDTYMRAIEDGTFKAMDQSQFVADLYSVFDPLSGSYAALIDLQLSEAQRFRDSADEQVSHVTTLLLVFIILTIAFMALLAWFIYRSIHGPLSHLQGTIQTIAEQADLTLRAKVTGKDEIATTAEHFNHMLSRIHTLVTDVTGATLTLSSASEQMQAISAQVASTATQQEQQSAMIATAITQMSAAIQEVAQNAQNTSQHAASADGLAEQGSQTIDDNLEAIRTLSRIVAQNAQLIGELNAQSNEINQVVLMIQGVAEQTNLLALNAAIEAARAGDSGRGFAVVADEVRTLAHNTQQATENINTMIAKLQDMAGQAVAAMQSADDSAKESEHHSQESATAINRIREAVADIADMNLQVSTATEEQTTVAAEISQNINEFNDSITSVSQSSQQNADASKELAQLADSLQQQVKAFVV</sequence>
<dbReference type="Pfam" id="PF00672">
    <property type="entry name" value="HAMP"/>
    <property type="match status" value="1"/>
</dbReference>
<keyword evidence="14" id="KW-1185">Reference proteome</keyword>
<evidence type="ECO:0000256" key="1">
    <source>
        <dbReference type="ARBA" id="ARBA00004429"/>
    </source>
</evidence>
<dbReference type="RefSeq" id="WP_045978980.1">
    <property type="nucleotide sequence ID" value="NZ_PNCB01000001.1"/>
</dbReference>
<dbReference type="Proteomes" id="UP000033664">
    <property type="component" value="Unassembled WGS sequence"/>
</dbReference>
<feature type="domain" description="HAMP" evidence="12">
    <location>
        <begin position="211"/>
        <end position="264"/>
    </location>
</feature>
<evidence type="ECO:0000256" key="4">
    <source>
        <dbReference type="ARBA" id="ARBA00022989"/>
    </source>
</evidence>
<feature type="domain" description="Methyl-accepting transducer" evidence="10">
    <location>
        <begin position="269"/>
        <end position="505"/>
    </location>
</feature>
<dbReference type="PANTHER" id="PTHR32089:SF119">
    <property type="entry name" value="METHYL-ACCEPTING CHEMOTAXIS PROTEIN CTPL"/>
    <property type="match status" value="1"/>
</dbReference>
<dbReference type="CDD" id="cd11386">
    <property type="entry name" value="MCP_signal"/>
    <property type="match status" value="1"/>
</dbReference>
<evidence type="ECO:0000256" key="9">
    <source>
        <dbReference type="SAM" id="Phobius"/>
    </source>
</evidence>
<evidence type="ECO:0000259" key="12">
    <source>
        <dbReference type="PROSITE" id="PS50885"/>
    </source>
</evidence>
<dbReference type="PANTHER" id="PTHR32089">
    <property type="entry name" value="METHYL-ACCEPTING CHEMOTAXIS PROTEIN MCPB"/>
    <property type="match status" value="1"/>
</dbReference>
<evidence type="ECO:0000256" key="3">
    <source>
        <dbReference type="ARBA" id="ARBA00022692"/>
    </source>
</evidence>
<reference evidence="13 14" key="1">
    <citation type="journal article" date="2015" name="BMC Genomics">
        <title>Genome mining reveals unlocked bioactive potential of marine Gram-negative bacteria.</title>
        <authorList>
            <person name="Machado H."/>
            <person name="Sonnenschein E.C."/>
            <person name="Melchiorsen J."/>
            <person name="Gram L."/>
        </authorList>
    </citation>
    <scope>NUCLEOTIDE SEQUENCE [LARGE SCALE GENOMIC DNA]</scope>
    <source>
        <strain evidence="13 14">S3137</strain>
    </source>
</reference>
<dbReference type="OrthoDB" id="2489132at2"/>
<dbReference type="Gene3D" id="1.10.287.950">
    <property type="entry name" value="Methyl-accepting chemotaxis protein"/>
    <property type="match status" value="1"/>
</dbReference>
<evidence type="ECO:0000259" key="10">
    <source>
        <dbReference type="PROSITE" id="PS50111"/>
    </source>
</evidence>
<evidence type="ECO:0000256" key="8">
    <source>
        <dbReference type="PROSITE-ProRule" id="PRU00284"/>
    </source>
</evidence>
<comment type="subcellular location">
    <subcellularLocation>
        <location evidence="1">Cell inner membrane</location>
        <topology evidence="1">Multi-pass membrane protein</topology>
    </subcellularLocation>
</comment>
<dbReference type="eggNOG" id="COG0840">
    <property type="taxonomic scope" value="Bacteria"/>
</dbReference>
<dbReference type="InterPro" id="IPR000727">
    <property type="entry name" value="T_SNARE_dom"/>
</dbReference>
<comment type="similarity">
    <text evidence="7">Belongs to the methyl-accepting chemotaxis (MCP) protein family.</text>
</comment>